<gene>
    <name evidence="1" type="ORF">AVEN_39791_1</name>
</gene>
<proteinExistence type="predicted"/>
<accession>A0A4Y2T365</accession>
<name>A0A4Y2T365_ARAVE</name>
<sequence>MITPLWNTCNQPVLVEKFQASNWCKSSCQSCKYFSYFFYTDSGLQQADLHIYRIASVGLSNFSGTSKSCFLRFCLHKEKHDARSQSQQEVETHLGAKDNIILIR</sequence>
<dbReference type="AlphaFoldDB" id="A0A4Y2T365"/>
<evidence type="ECO:0000313" key="1">
    <source>
        <dbReference type="EMBL" id="GBN93946.1"/>
    </source>
</evidence>
<reference evidence="1 2" key="1">
    <citation type="journal article" date="2019" name="Sci. Rep.">
        <title>Orb-weaving spider Araneus ventricosus genome elucidates the spidroin gene catalogue.</title>
        <authorList>
            <person name="Kono N."/>
            <person name="Nakamura H."/>
            <person name="Ohtoshi R."/>
            <person name="Moran D.A.P."/>
            <person name="Shinohara A."/>
            <person name="Yoshida Y."/>
            <person name="Fujiwara M."/>
            <person name="Mori M."/>
            <person name="Tomita M."/>
            <person name="Arakawa K."/>
        </authorList>
    </citation>
    <scope>NUCLEOTIDE SEQUENCE [LARGE SCALE GENOMIC DNA]</scope>
</reference>
<evidence type="ECO:0000313" key="2">
    <source>
        <dbReference type="Proteomes" id="UP000499080"/>
    </source>
</evidence>
<dbReference type="EMBL" id="BGPR01025219">
    <property type="protein sequence ID" value="GBN93946.1"/>
    <property type="molecule type" value="Genomic_DNA"/>
</dbReference>
<organism evidence="1 2">
    <name type="scientific">Araneus ventricosus</name>
    <name type="common">Orbweaver spider</name>
    <name type="synonym">Epeira ventricosa</name>
    <dbReference type="NCBI Taxonomy" id="182803"/>
    <lineage>
        <taxon>Eukaryota</taxon>
        <taxon>Metazoa</taxon>
        <taxon>Ecdysozoa</taxon>
        <taxon>Arthropoda</taxon>
        <taxon>Chelicerata</taxon>
        <taxon>Arachnida</taxon>
        <taxon>Araneae</taxon>
        <taxon>Araneomorphae</taxon>
        <taxon>Entelegynae</taxon>
        <taxon>Araneoidea</taxon>
        <taxon>Araneidae</taxon>
        <taxon>Araneus</taxon>
    </lineage>
</organism>
<protein>
    <submittedName>
        <fullName evidence="1">Uncharacterized protein</fullName>
    </submittedName>
</protein>
<keyword evidence="2" id="KW-1185">Reference proteome</keyword>
<dbReference type="Proteomes" id="UP000499080">
    <property type="component" value="Unassembled WGS sequence"/>
</dbReference>
<comment type="caution">
    <text evidence="1">The sequence shown here is derived from an EMBL/GenBank/DDBJ whole genome shotgun (WGS) entry which is preliminary data.</text>
</comment>